<dbReference type="AlphaFoldDB" id="A0AAV3Y9V6"/>
<dbReference type="InterPro" id="IPR006058">
    <property type="entry name" value="2Fe2S_fd_BS"/>
</dbReference>
<dbReference type="InterPro" id="IPR036595">
    <property type="entry name" value="A-macroglobulin_rcpt-bd_sf"/>
</dbReference>
<dbReference type="SMART" id="SM01361">
    <property type="entry name" value="A2M_recep"/>
    <property type="match status" value="1"/>
</dbReference>
<dbReference type="EMBL" id="BLXT01000722">
    <property type="protein sequence ID" value="GFN79738.1"/>
    <property type="molecule type" value="Genomic_DNA"/>
</dbReference>
<protein>
    <recommendedName>
        <fullName evidence="2">Alpha-macroglobulin receptor-binding domain-containing protein</fullName>
    </recommendedName>
</protein>
<dbReference type="GO" id="GO:0005576">
    <property type="term" value="C:extracellular region"/>
    <property type="evidence" value="ECO:0007669"/>
    <property type="project" value="InterPro"/>
</dbReference>
<reference evidence="3 4" key="1">
    <citation type="journal article" date="2021" name="Elife">
        <title>Chloroplast acquisition without the gene transfer in kleptoplastic sea slugs, Plakobranchus ocellatus.</title>
        <authorList>
            <person name="Maeda T."/>
            <person name="Takahashi S."/>
            <person name="Yoshida T."/>
            <person name="Shimamura S."/>
            <person name="Takaki Y."/>
            <person name="Nagai Y."/>
            <person name="Toyoda A."/>
            <person name="Suzuki Y."/>
            <person name="Arimoto A."/>
            <person name="Ishii H."/>
            <person name="Satoh N."/>
            <person name="Nishiyama T."/>
            <person name="Hasebe M."/>
            <person name="Maruyama T."/>
            <person name="Minagawa J."/>
            <person name="Obokata J."/>
            <person name="Shigenobu S."/>
        </authorList>
    </citation>
    <scope>NUCLEOTIDE SEQUENCE [LARGE SCALE GENOMIC DNA]</scope>
</reference>
<organism evidence="3 4">
    <name type="scientific">Plakobranchus ocellatus</name>
    <dbReference type="NCBI Taxonomy" id="259542"/>
    <lineage>
        <taxon>Eukaryota</taxon>
        <taxon>Metazoa</taxon>
        <taxon>Spiralia</taxon>
        <taxon>Lophotrochozoa</taxon>
        <taxon>Mollusca</taxon>
        <taxon>Gastropoda</taxon>
        <taxon>Heterobranchia</taxon>
        <taxon>Euthyneura</taxon>
        <taxon>Panpulmonata</taxon>
        <taxon>Sacoglossa</taxon>
        <taxon>Placobranchoidea</taxon>
        <taxon>Plakobranchidae</taxon>
        <taxon>Plakobranchus</taxon>
    </lineage>
</organism>
<proteinExistence type="predicted"/>
<feature type="region of interest" description="Disordered" evidence="1">
    <location>
        <begin position="1"/>
        <end position="73"/>
    </location>
</feature>
<dbReference type="SUPFAM" id="SSF50242">
    <property type="entry name" value="TIMP-like"/>
    <property type="match status" value="1"/>
</dbReference>
<dbReference type="PROSITE" id="PS00197">
    <property type="entry name" value="2FE2S_FER_1"/>
    <property type="match status" value="1"/>
</dbReference>
<name>A0AAV3Y9V6_9GAST</name>
<dbReference type="Pfam" id="PF07677">
    <property type="entry name" value="A2M_recep"/>
    <property type="match status" value="1"/>
</dbReference>
<dbReference type="Proteomes" id="UP000735302">
    <property type="component" value="Unassembled WGS sequence"/>
</dbReference>
<dbReference type="InterPro" id="IPR009048">
    <property type="entry name" value="A-macroglobulin_rcpt-bd"/>
</dbReference>
<keyword evidence="4" id="KW-1185">Reference proteome</keyword>
<dbReference type="Gene3D" id="2.40.50.120">
    <property type="match status" value="1"/>
</dbReference>
<sequence>MEEEEEEENVEKEELEKKDEADDDDEVEEKVEEEEEEEKDGADNDNDDDEEEKKKGEEGNDDNEEYVKKGESRPTTVELKMLTGLRAFTPDVERISKLTGIRDAVYSSRNATLNVKFDKIAHDESTCFALRAVDDRNLRTKAPVTIVIREAGRPQPSCVLEYESPETGLFQQVFCADIVHGNRGECRCFSGSCSSCRPIPHVYPNLTYAAVKKQVCNSKVVYELKLNYSESKNHWTEINATVVHRNKTGSHVVNPGDTIKLITPSKCFCPHSYYTPERLADDDRIYMLSPDVEKIVDKTGQAVYVILSNSSVGFGVSLLIALDRGDTISNELAFYQSIALCIIVHRHKK</sequence>
<evidence type="ECO:0000313" key="3">
    <source>
        <dbReference type="EMBL" id="GFN79738.1"/>
    </source>
</evidence>
<dbReference type="GO" id="GO:0051537">
    <property type="term" value="F:2 iron, 2 sulfur cluster binding"/>
    <property type="evidence" value="ECO:0007669"/>
    <property type="project" value="InterPro"/>
</dbReference>
<comment type="caution">
    <text evidence="3">The sequence shown here is derived from an EMBL/GenBank/DDBJ whole genome shotgun (WGS) entry which is preliminary data.</text>
</comment>
<dbReference type="Gene3D" id="2.60.40.690">
    <property type="entry name" value="Alpha-macroglobulin, receptor-binding domain"/>
    <property type="match status" value="1"/>
</dbReference>
<feature type="domain" description="Alpha-macroglobulin receptor-binding" evidence="2">
    <location>
        <begin position="72"/>
        <end position="162"/>
    </location>
</feature>
<accession>A0AAV3Y9V6</accession>
<evidence type="ECO:0000259" key="2">
    <source>
        <dbReference type="SMART" id="SM01361"/>
    </source>
</evidence>
<gene>
    <name evidence="3" type="ORF">PoB_000624400</name>
</gene>
<dbReference type="InterPro" id="IPR008993">
    <property type="entry name" value="TIMP-like_OB-fold"/>
</dbReference>
<dbReference type="SUPFAM" id="SSF49410">
    <property type="entry name" value="Alpha-macroglobulin receptor domain"/>
    <property type="match status" value="1"/>
</dbReference>
<evidence type="ECO:0000313" key="4">
    <source>
        <dbReference type="Proteomes" id="UP000735302"/>
    </source>
</evidence>
<evidence type="ECO:0000256" key="1">
    <source>
        <dbReference type="SAM" id="MobiDB-lite"/>
    </source>
</evidence>
<feature type="compositionally biased region" description="Acidic residues" evidence="1">
    <location>
        <begin position="1"/>
        <end position="11"/>
    </location>
</feature>
<feature type="compositionally biased region" description="Acidic residues" evidence="1">
    <location>
        <begin position="21"/>
        <end position="51"/>
    </location>
</feature>